<accession>A0A9P0H8K4</accession>
<proteinExistence type="predicted"/>
<gene>
    <name evidence="1" type="ORF">NEZAVI_LOCUS7159</name>
</gene>
<dbReference type="AlphaFoldDB" id="A0A9P0H8K4"/>
<name>A0A9P0H8K4_NEZVI</name>
<evidence type="ECO:0000313" key="2">
    <source>
        <dbReference type="Proteomes" id="UP001152798"/>
    </source>
</evidence>
<sequence length="54" mass="6266">MGLLLAPSDWQPIEIDSSNYMRSSMLHRDLFQYSSSVRSVRRSRHIVKGRSKVS</sequence>
<dbReference type="Proteomes" id="UP001152798">
    <property type="component" value="Chromosome 3"/>
</dbReference>
<organism evidence="1 2">
    <name type="scientific">Nezara viridula</name>
    <name type="common">Southern green stink bug</name>
    <name type="synonym">Cimex viridulus</name>
    <dbReference type="NCBI Taxonomy" id="85310"/>
    <lineage>
        <taxon>Eukaryota</taxon>
        <taxon>Metazoa</taxon>
        <taxon>Ecdysozoa</taxon>
        <taxon>Arthropoda</taxon>
        <taxon>Hexapoda</taxon>
        <taxon>Insecta</taxon>
        <taxon>Pterygota</taxon>
        <taxon>Neoptera</taxon>
        <taxon>Paraneoptera</taxon>
        <taxon>Hemiptera</taxon>
        <taxon>Heteroptera</taxon>
        <taxon>Panheteroptera</taxon>
        <taxon>Pentatomomorpha</taxon>
        <taxon>Pentatomoidea</taxon>
        <taxon>Pentatomidae</taxon>
        <taxon>Pentatominae</taxon>
        <taxon>Nezara</taxon>
    </lineage>
</organism>
<protein>
    <submittedName>
        <fullName evidence="1">Uncharacterized protein</fullName>
    </submittedName>
</protein>
<evidence type="ECO:0000313" key="1">
    <source>
        <dbReference type="EMBL" id="CAH1397309.1"/>
    </source>
</evidence>
<dbReference type="EMBL" id="OV725079">
    <property type="protein sequence ID" value="CAH1397309.1"/>
    <property type="molecule type" value="Genomic_DNA"/>
</dbReference>
<reference evidence="1" key="1">
    <citation type="submission" date="2022-01" db="EMBL/GenBank/DDBJ databases">
        <authorList>
            <person name="King R."/>
        </authorList>
    </citation>
    <scope>NUCLEOTIDE SEQUENCE</scope>
</reference>
<keyword evidence="2" id="KW-1185">Reference proteome</keyword>